<evidence type="ECO:0000256" key="1">
    <source>
        <dbReference type="ARBA" id="ARBA00022475"/>
    </source>
</evidence>
<reference evidence="7 8" key="1">
    <citation type="submission" date="2024-09" db="EMBL/GenBank/DDBJ databases">
        <authorList>
            <person name="Sun Q."/>
            <person name="Mori K."/>
        </authorList>
    </citation>
    <scope>NUCLEOTIDE SEQUENCE [LARGE SCALE GENOMIC DNA]</scope>
    <source>
        <strain evidence="7 8">CECT 7682</strain>
    </source>
</reference>
<dbReference type="Proteomes" id="UP001589654">
    <property type="component" value="Unassembled WGS sequence"/>
</dbReference>
<comment type="caution">
    <text evidence="7">The sequence shown here is derived from an EMBL/GenBank/DDBJ whole genome shotgun (WGS) entry which is preliminary data.</text>
</comment>
<dbReference type="SUPFAM" id="SSF56300">
    <property type="entry name" value="Metallo-dependent phosphatases"/>
    <property type="match status" value="1"/>
</dbReference>
<sequence length="283" mass="33021">MKTQFKTIVISDIHLGTKGSKAKEVVRFLKKHKCDNLILNGDIIDGWQLKKSGTWKRKHTRFFNRILKMMDNDRTKVFYLRGNHDDFLDQILPLEVGNLSIQKDLIYESRGKKYFVLHGDIFDSITTNLRWIAYLGDIGYTFLLWLNRQVNYHRRKKGLPYFSLSQYLKGKVKSAVSYIDKYEEELAMMAKAKGCDGIICGHIHKAESRIIDGIEYHNSGDWVETMSALAEDHDGNWQLIFYNEIDFCRPEPDNVIPFPESEAYKTVAFDRKNDDLDSPPIRI</sequence>
<evidence type="ECO:0000256" key="3">
    <source>
        <dbReference type="ARBA" id="ARBA00022723"/>
    </source>
</evidence>
<evidence type="ECO:0000313" key="7">
    <source>
        <dbReference type="EMBL" id="MFB9213325.1"/>
    </source>
</evidence>
<dbReference type="RefSeq" id="WP_290248625.1">
    <property type="nucleotide sequence ID" value="NZ_JAUFQT010000001.1"/>
</dbReference>
<keyword evidence="7" id="KW-0378">Hydrolase</keyword>
<dbReference type="PANTHER" id="PTHR34990">
    <property type="entry name" value="UDP-2,3-DIACYLGLUCOSAMINE HYDROLASE-RELATED"/>
    <property type="match status" value="1"/>
</dbReference>
<dbReference type="Pfam" id="PF00149">
    <property type="entry name" value="Metallophos"/>
    <property type="match status" value="1"/>
</dbReference>
<protein>
    <submittedName>
        <fullName evidence="7">UDP-2,3-diacylglucosamine diphosphatase</fullName>
        <ecNumber evidence="7">3.6.1.54</ecNumber>
    </submittedName>
</protein>
<keyword evidence="3" id="KW-0479">Metal-binding</keyword>
<evidence type="ECO:0000256" key="5">
    <source>
        <dbReference type="ARBA" id="ARBA00023211"/>
    </source>
</evidence>
<proteinExistence type="predicted"/>
<evidence type="ECO:0000313" key="8">
    <source>
        <dbReference type="Proteomes" id="UP001589654"/>
    </source>
</evidence>
<keyword evidence="4" id="KW-0472">Membrane</keyword>
<accession>A0ABV5JAW3</accession>
<keyword evidence="1" id="KW-1003">Cell membrane</keyword>
<gene>
    <name evidence="7" type="ORF">ACFFUR_16025</name>
</gene>
<dbReference type="EMBL" id="JBHMEW010000067">
    <property type="protein sequence ID" value="MFB9213325.1"/>
    <property type="molecule type" value="Genomic_DNA"/>
</dbReference>
<keyword evidence="2" id="KW-0997">Cell inner membrane</keyword>
<dbReference type="EC" id="3.6.1.54" evidence="7"/>
<evidence type="ECO:0000256" key="4">
    <source>
        <dbReference type="ARBA" id="ARBA00023136"/>
    </source>
</evidence>
<dbReference type="CDD" id="cd07398">
    <property type="entry name" value="MPP_YbbF-LpxH"/>
    <property type="match status" value="1"/>
</dbReference>
<dbReference type="PANTHER" id="PTHR34990:SF2">
    <property type="entry name" value="BLL8164 PROTEIN"/>
    <property type="match status" value="1"/>
</dbReference>
<keyword evidence="5" id="KW-0464">Manganese</keyword>
<feature type="domain" description="Calcineurin-like phosphoesterase" evidence="6">
    <location>
        <begin position="6"/>
        <end position="205"/>
    </location>
</feature>
<dbReference type="GO" id="GO:0016787">
    <property type="term" value="F:hydrolase activity"/>
    <property type="evidence" value="ECO:0007669"/>
    <property type="project" value="UniProtKB-KW"/>
</dbReference>
<dbReference type="InterPro" id="IPR043461">
    <property type="entry name" value="LpxH-like"/>
</dbReference>
<evidence type="ECO:0000259" key="6">
    <source>
        <dbReference type="Pfam" id="PF00149"/>
    </source>
</evidence>
<dbReference type="InterPro" id="IPR029052">
    <property type="entry name" value="Metallo-depent_PP-like"/>
</dbReference>
<name>A0ABV5JAW3_9BACT</name>
<dbReference type="InterPro" id="IPR004843">
    <property type="entry name" value="Calcineurin-like_PHP"/>
</dbReference>
<evidence type="ECO:0000256" key="2">
    <source>
        <dbReference type="ARBA" id="ARBA00022519"/>
    </source>
</evidence>
<keyword evidence="8" id="KW-1185">Reference proteome</keyword>
<organism evidence="7 8">
    <name type="scientific">Echinicola jeungdonensis</name>
    <dbReference type="NCBI Taxonomy" id="709343"/>
    <lineage>
        <taxon>Bacteria</taxon>
        <taxon>Pseudomonadati</taxon>
        <taxon>Bacteroidota</taxon>
        <taxon>Cytophagia</taxon>
        <taxon>Cytophagales</taxon>
        <taxon>Cyclobacteriaceae</taxon>
        <taxon>Echinicola</taxon>
    </lineage>
</organism>
<dbReference type="Gene3D" id="3.60.21.10">
    <property type="match status" value="1"/>
</dbReference>